<dbReference type="EMBL" id="ASPP01012732">
    <property type="protein sequence ID" value="ETO20319.1"/>
    <property type="molecule type" value="Genomic_DNA"/>
</dbReference>
<sequence>MKSFLKRYEREKVRDRKHYREKERSKDKSKGKEKKHFTKKDMEGKSAILQAFQELLPSEFADAKKQITKFPSWFEEDCKVWFKTV</sequence>
<accession>X6N3I8</accession>
<comment type="caution">
    <text evidence="2">The sequence shown here is derived from an EMBL/GenBank/DDBJ whole genome shotgun (WGS) entry which is preliminary data.</text>
</comment>
<evidence type="ECO:0000256" key="1">
    <source>
        <dbReference type="SAM" id="MobiDB-lite"/>
    </source>
</evidence>
<feature type="compositionally biased region" description="Basic and acidic residues" evidence="1">
    <location>
        <begin position="13"/>
        <end position="30"/>
    </location>
</feature>
<name>X6N3I8_RETFI</name>
<proteinExistence type="predicted"/>
<evidence type="ECO:0000313" key="3">
    <source>
        <dbReference type="Proteomes" id="UP000023152"/>
    </source>
</evidence>
<keyword evidence="3" id="KW-1185">Reference proteome</keyword>
<dbReference type="Proteomes" id="UP000023152">
    <property type="component" value="Unassembled WGS sequence"/>
</dbReference>
<reference evidence="2 3" key="1">
    <citation type="journal article" date="2013" name="Curr. Biol.">
        <title>The Genome of the Foraminiferan Reticulomyxa filosa.</title>
        <authorList>
            <person name="Glockner G."/>
            <person name="Hulsmann N."/>
            <person name="Schleicher M."/>
            <person name="Noegel A.A."/>
            <person name="Eichinger L."/>
            <person name="Gallinger C."/>
            <person name="Pawlowski J."/>
            <person name="Sierra R."/>
            <person name="Euteneuer U."/>
            <person name="Pillet L."/>
            <person name="Moustafa A."/>
            <person name="Platzer M."/>
            <person name="Groth M."/>
            <person name="Szafranski K."/>
            <person name="Schliwa M."/>
        </authorList>
    </citation>
    <scope>NUCLEOTIDE SEQUENCE [LARGE SCALE GENOMIC DNA]</scope>
</reference>
<protein>
    <submittedName>
        <fullName evidence="2">Uncharacterized protein</fullName>
    </submittedName>
</protein>
<organism evidence="2 3">
    <name type="scientific">Reticulomyxa filosa</name>
    <dbReference type="NCBI Taxonomy" id="46433"/>
    <lineage>
        <taxon>Eukaryota</taxon>
        <taxon>Sar</taxon>
        <taxon>Rhizaria</taxon>
        <taxon>Retaria</taxon>
        <taxon>Foraminifera</taxon>
        <taxon>Monothalamids</taxon>
        <taxon>Reticulomyxidae</taxon>
        <taxon>Reticulomyxa</taxon>
    </lineage>
</organism>
<dbReference type="AlphaFoldDB" id="X6N3I8"/>
<evidence type="ECO:0000313" key="2">
    <source>
        <dbReference type="EMBL" id="ETO20319.1"/>
    </source>
</evidence>
<gene>
    <name evidence="2" type="ORF">RFI_16899</name>
</gene>
<feature type="region of interest" description="Disordered" evidence="1">
    <location>
        <begin position="13"/>
        <end position="40"/>
    </location>
</feature>